<proteinExistence type="predicted"/>
<evidence type="ECO:0000313" key="1">
    <source>
        <dbReference type="EMBL" id="AIB11880.1"/>
    </source>
</evidence>
<dbReference type="EMBL" id="CP007793">
    <property type="protein sequence ID" value="AIB11880.1"/>
    <property type="molecule type" value="Genomic_DNA"/>
</dbReference>
<evidence type="ECO:0000313" key="3">
    <source>
        <dbReference type="Proteomes" id="UP000027186"/>
    </source>
</evidence>
<protein>
    <submittedName>
        <fullName evidence="1">Uncharacterized protein</fullName>
    </submittedName>
</protein>
<evidence type="ECO:0000313" key="2">
    <source>
        <dbReference type="EMBL" id="PNQ96410.1"/>
    </source>
</evidence>
<name>A0A060DGN0_9PROT</name>
<sequence length="68" mass="7401">MLAIVLLSMLLSGFAIVVARILTAEVATAGMPVCDPWSPRHLRRVKKARKAQEEIEGGPSWASFPRGL</sequence>
<reference evidence="1 3" key="1">
    <citation type="journal article" date="2014" name="Genome Announc.">
        <title>Complete Genome Sequence of the Model Rhizosphere Strain Azospirillum brasilense Az39, Successfully Applied in Agriculture.</title>
        <authorList>
            <person name="Rivera D."/>
            <person name="Revale S."/>
            <person name="Molina R."/>
            <person name="Gualpa J."/>
            <person name="Puente M."/>
            <person name="Maroniche G."/>
            <person name="Paris G."/>
            <person name="Baker D."/>
            <person name="Clavijo B."/>
            <person name="McLay K."/>
            <person name="Spaepen S."/>
            <person name="Perticari A."/>
            <person name="Vazquez M."/>
            <person name="Wisniewski-Dye F."/>
            <person name="Watkins C."/>
            <person name="Martinez-Abarca F."/>
            <person name="Vanderleyden J."/>
            <person name="Cassan F."/>
        </authorList>
    </citation>
    <scope>NUCLEOTIDE SEQUENCE [LARGE SCALE GENOMIC DNA]</scope>
    <source>
        <strain evidence="1 3">Az39</strain>
    </source>
</reference>
<organism evidence="1 3">
    <name type="scientific">Azospirillum argentinense</name>
    <dbReference type="NCBI Taxonomy" id="2970906"/>
    <lineage>
        <taxon>Bacteria</taxon>
        <taxon>Pseudomonadati</taxon>
        <taxon>Pseudomonadota</taxon>
        <taxon>Alphaproteobacteria</taxon>
        <taxon>Rhodospirillales</taxon>
        <taxon>Azospirillaceae</taxon>
        <taxon>Azospirillum</taxon>
    </lineage>
</organism>
<accession>A0A060DGN0</accession>
<dbReference type="AlphaFoldDB" id="A0A060DGN0"/>
<evidence type="ECO:0000313" key="4">
    <source>
        <dbReference type="Proteomes" id="UP000236268"/>
    </source>
</evidence>
<dbReference type="OrthoDB" id="7306572at2"/>
<dbReference type="Proteomes" id="UP000236268">
    <property type="component" value="Unassembled WGS sequence"/>
</dbReference>
<accession>A0A2K1FV54</accession>
<reference evidence="2 4" key="2">
    <citation type="submission" date="2018-01" db="EMBL/GenBank/DDBJ databases">
        <title>Whole genome sequence of Azospirillum brasilense REC3 isolated from strawberry roots.</title>
        <authorList>
            <person name="Fontana C.A."/>
            <person name="Salazar S.M."/>
            <person name="Bassi D."/>
            <person name="Puglisi E."/>
            <person name="Lovaisa N.C."/>
            <person name="Toffoli L.M."/>
            <person name="Pedraza R."/>
            <person name="Cocconcelli P.S."/>
        </authorList>
    </citation>
    <scope>NUCLEOTIDE SEQUENCE [LARGE SCALE GENOMIC DNA]</scope>
    <source>
        <strain evidence="2 4">REC3</strain>
    </source>
</reference>
<dbReference type="KEGG" id="abq:ABAZ39_07675"/>
<dbReference type="Proteomes" id="UP000027186">
    <property type="component" value="Chromosome"/>
</dbReference>
<dbReference type="EMBL" id="POWG01000031">
    <property type="protein sequence ID" value="PNQ96410.1"/>
    <property type="molecule type" value="Genomic_DNA"/>
</dbReference>
<gene>
    <name evidence="1" type="ORF">ABAZ39_07675</name>
    <name evidence="2" type="ORF">C1S70_24005</name>
</gene>
<dbReference type="RefSeq" id="WP_038528147.1">
    <property type="nucleotide sequence ID" value="NZ_CP007793.1"/>
</dbReference>